<keyword evidence="2" id="KW-0805">Transcription regulation</keyword>
<dbReference type="SUPFAM" id="SSF53850">
    <property type="entry name" value="Periplasmic binding protein-like II"/>
    <property type="match status" value="1"/>
</dbReference>
<sequence length="321" mass="35044">MLSNMSRLPLNVLPVFRVVAELQNLRAAALQLHLTHSAVSQQIRTLETQLGFALFDRRARRLVLNPAGQALLRAAEPALALLDEGVQAAAAAAAGSGLRLRISVLPSLAQLWLLPRMARWHARHPDIALEIETSQQVADLHREGFHAALRFGRGPWAGQQSEPLFDTPTRMIVVAAPATARRLVGADPQRLAHEPLLGEQGLWQAWFQAAGVRATIKPVALFNDGGMLAQAAEQNLGLALVRELLAADALAAGRLVRLSPLAIAAEERQTFHLVYRPELGEWPPLLALRRWLHDELALARAMLAPEAGDARPRRRRAGPPA</sequence>
<dbReference type="PRINTS" id="PR00039">
    <property type="entry name" value="HTHLYSR"/>
</dbReference>
<dbReference type="InterPro" id="IPR036390">
    <property type="entry name" value="WH_DNA-bd_sf"/>
</dbReference>
<dbReference type="Proteomes" id="UP000216524">
    <property type="component" value="Unassembled WGS sequence"/>
</dbReference>
<comment type="similarity">
    <text evidence="1">Belongs to the LysR transcriptional regulatory family.</text>
</comment>
<dbReference type="RefSeq" id="WP_068925686.1">
    <property type="nucleotide sequence ID" value="NZ_NEVV01000004.1"/>
</dbReference>
<protein>
    <submittedName>
        <fullName evidence="6">LysR family transcriptional regulator</fullName>
    </submittedName>
</protein>
<feature type="domain" description="HTH lysR-type" evidence="5">
    <location>
        <begin position="8"/>
        <end position="65"/>
    </location>
</feature>
<evidence type="ECO:0000256" key="4">
    <source>
        <dbReference type="ARBA" id="ARBA00023163"/>
    </source>
</evidence>
<dbReference type="Pfam" id="PF03466">
    <property type="entry name" value="LysR_substrate"/>
    <property type="match status" value="1"/>
</dbReference>
<reference evidence="6 7" key="1">
    <citation type="submission" date="2017-05" db="EMBL/GenBank/DDBJ databases">
        <title>Complete and WGS of Bordetella genogroups.</title>
        <authorList>
            <person name="Spilker T."/>
            <person name="Lipuma J."/>
        </authorList>
    </citation>
    <scope>NUCLEOTIDE SEQUENCE [LARGE SCALE GENOMIC DNA]</scope>
    <source>
        <strain evidence="6 7">AU3139</strain>
    </source>
</reference>
<dbReference type="Gene3D" id="3.40.190.10">
    <property type="entry name" value="Periplasmic binding protein-like II"/>
    <property type="match status" value="2"/>
</dbReference>
<evidence type="ECO:0000313" key="7">
    <source>
        <dbReference type="Proteomes" id="UP000216524"/>
    </source>
</evidence>
<dbReference type="CDD" id="cd08432">
    <property type="entry name" value="PBP2_GcdR_TrpI_HvrB_AmpR_like"/>
    <property type="match status" value="1"/>
</dbReference>
<evidence type="ECO:0000259" key="5">
    <source>
        <dbReference type="PROSITE" id="PS50931"/>
    </source>
</evidence>
<evidence type="ECO:0000256" key="1">
    <source>
        <dbReference type="ARBA" id="ARBA00009437"/>
    </source>
</evidence>
<name>A0ABX4FE73_9BORD</name>
<proteinExistence type="inferred from homology"/>
<dbReference type="EMBL" id="NEVV01000004">
    <property type="protein sequence ID" value="OZI76943.1"/>
    <property type="molecule type" value="Genomic_DNA"/>
</dbReference>
<accession>A0ABX4FE73</accession>
<keyword evidence="3" id="KW-0238">DNA-binding</keyword>
<keyword evidence="4" id="KW-0804">Transcription</keyword>
<dbReference type="Pfam" id="PF00126">
    <property type="entry name" value="HTH_1"/>
    <property type="match status" value="1"/>
</dbReference>
<dbReference type="InterPro" id="IPR058163">
    <property type="entry name" value="LysR-type_TF_proteobact-type"/>
</dbReference>
<keyword evidence="7" id="KW-1185">Reference proteome</keyword>
<dbReference type="Gene3D" id="1.10.10.10">
    <property type="entry name" value="Winged helix-like DNA-binding domain superfamily/Winged helix DNA-binding domain"/>
    <property type="match status" value="1"/>
</dbReference>
<dbReference type="SUPFAM" id="SSF46785">
    <property type="entry name" value="Winged helix' DNA-binding domain"/>
    <property type="match status" value="1"/>
</dbReference>
<dbReference type="InterPro" id="IPR036388">
    <property type="entry name" value="WH-like_DNA-bd_sf"/>
</dbReference>
<dbReference type="InterPro" id="IPR005119">
    <property type="entry name" value="LysR_subst-bd"/>
</dbReference>
<dbReference type="PANTHER" id="PTHR30537:SF79">
    <property type="entry name" value="TRANSCRIPTIONAL REGULATOR-RELATED"/>
    <property type="match status" value="1"/>
</dbReference>
<dbReference type="PANTHER" id="PTHR30537">
    <property type="entry name" value="HTH-TYPE TRANSCRIPTIONAL REGULATOR"/>
    <property type="match status" value="1"/>
</dbReference>
<dbReference type="PROSITE" id="PS50931">
    <property type="entry name" value="HTH_LYSR"/>
    <property type="match status" value="1"/>
</dbReference>
<dbReference type="InterPro" id="IPR000847">
    <property type="entry name" value="LysR_HTH_N"/>
</dbReference>
<evidence type="ECO:0000256" key="3">
    <source>
        <dbReference type="ARBA" id="ARBA00023125"/>
    </source>
</evidence>
<gene>
    <name evidence="6" type="ORF">CAL23_14875</name>
</gene>
<evidence type="ECO:0000256" key="2">
    <source>
        <dbReference type="ARBA" id="ARBA00023015"/>
    </source>
</evidence>
<evidence type="ECO:0000313" key="6">
    <source>
        <dbReference type="EMBL" id="OZI76943.1"/>
    </source>
</evidence>
<comment type="caution">
    <text evidence="6">The sequence shown here is derived from an EMBL/GenBank/DDBJ whole genome shotgun (WGS) entry which is preliminary data.</text>
</comment>
<organism evidence="6 7">
    <name type="scientific">Bordetella genomosp. 6</name>
    <dbReference type="NCBI Taxonomy" id="463024"/>
    <lineage>
        <taxon>Bacteria</taxon>
        <taxon>Pseudomonadati</taxon>
        <taxon>Pseudomonadota</taxon>
        <taxon>Betaproteobacteria</taxon>
        <taxon>Burkholderiales</taxon>
        <taxon>Alcaligenaceae</taxon>
        <taxon>Bordetella</taxon>
    </lineage>
</organism>